<dbReference type="EMBL" id="KE747823">
    <property type="protein sequence ID" value="RMZ69848.1"/>
    <property type="molecule type" value="Genomic_DNA"/>
</dbReference>
<evidence type="ECO:0000313" key="1">
    <source>
        <dbReference type="EMBL" id="RMZ69848.1"/>
    </source>
</evidence>
<evidence type="ECO:0000313" key="2">
    <source>
        <dbReference type="Proteomes" id="UP000265663"/>
    </source>
</evidence>
<name>A0A3M7M5W0_9PLEO</name>
<accession>A0A3M7M5W0</accession>
<reference evidence="1 2" key="1">
    <citation type="journal article" date="2014" name="PLoS ONE">
        <title>De novo Genome Assembly of the Fungal Plant Pathogen Pyrenophora semeniperda.</title>
        <authorList>
            <person name="Soliai M.M."/>
            <person name="Meyer S.E."/>
            <person name="Udall J.A."/>
            <person name="Elzinga D.E."/>
            <person name="Hermansen R.A."/>
            <person name="Bodily P.M."/>
            <person name="Hart A.A."/>
            <person name="Coleman C.E."/>
        </authorList>
    </citation>
    <scope>NUCLEOTIDE SEQUENCE [LARGE SCALE GENOMIC DNA]</scope>
    <source>
        <strain evidence="1 2">CCB06</strain>
        <tissue evidence="1">Mycelium</tissue>
    </source>
</reference>
<dbReference type="Gene3D" id="1.25.40.20">
    <property type="entry name" value="Ankyrin repeat-containing domain"/>
    <property type="match status" value="1"/>
</dbReference>
<dbReference type="AlphaFoldDB" id="A0A3M7M5W0"/>
<dbReference type="OrthoDB" id="366390at2759"/>
<keyword evidence="2" id="KW-1185">Reference proteome</keyword>
<dbReference type="InterPro" id="IPR036770">
    <property type="entry name" value="Ankyrin_rpt-contain_sf"/>
</dbReference>
<dbReference type="Proteomes" id="UP000265663">
    <property type="component" value="Unassembled WGS sequence"/>
</dbReference>
<sequence>MKIITSTTMALLDLPPEIFQRIIAEHIKKYGVVAAWKLRGLSKAFRHYIDYEVLATPKLNAYLKHKAGRTILRNNMARFLFLRSHRLNGFVRDLVPNFIRDVMQRAESWISDDQARVALRRVLCELYVETDDLAYALITKGVEQTRWYQHVENIQVAKVINLIAAAAAAGSIEALRGFANHNHQLLWQYSPTFGYPIVAAAYAGQFEVVKALAEQAVTDKGLPSVLTHSTGEHSAFKHAICTAIEQGHDEMAKVLIENHGRVFGLATESCMAKWLDCAVTAGNKVITRLLQHIPNHGGEGLFYSAFRSSCKLENPDIIRIFFDEKRLEINGVTAKGYPLRTAIMESYKSAVSVRALLALGANPDGPVYPGAFDRPLQVSLKMYRHQASIALLDAGANIHLIPDSVWFPYKKTWSNTLGKLEFGLICSFMDSPKPKPLQGELFASARTEGDV</sequence>
<gene>
    <name evidence="1" type="ORF">GMOD_00008776</name>
</gene>
<proteinExistence type="predicted"/>
<protein>
    <submittedName>
        <fullName evidence="1">Ankyrin repeat</fullName>
    </submittedName>
</protein>
<organism evidence="1 2">
    <name type="scientific">Pyrenophora seminiperda CCB06</name>
    <dbReference type="NCBI Taxonomy" id="1302712"/>
    <lineage>
        <taxon>Eukaryota</taxon>
        <taxon>Fungi</taxon>
        <taxon>Dikarya</taxon>
        <taxon>Ascomycota</taxon>
        <taxon>Pezizomycotina</taxon>
        <taxon>Dothideomycetes</taxon>
        <taxon>Pleosporomycetidae</taxon>
        <taxon>Pleosporales</taxon>
        <taxon>Pleosporineae</taxon>
        <taxon>Pleosporaceae</taxon>
        <taxon>Pyrenophora</taxon>
    </lineage>
</organism>
<dbReference type="SUPFAM" id="SSF48403">
    <property type="entry name" value="Ankyrin repeat"/>
    <property type="match status" value="1"/>
</dbReference>